<evidence type="ECO:0000256" key="1">
    <source>
        <dbReference type="SAM" id="Phobius"/>
    </source>
</evidence>
<keyword evidence="1" id="KW-0812">Transmembrane</keyword>
<name>A0ABP6QNB5_9ACTN</name>
<sequence>MSLRDAVERNSATPVVFLHQLPRWVLPLTVAALMLVGLVVRGPWGTVCLTVLALFLGWFFYLSWPRLDLTERLLRVAALALLVAFAAGDLI</sequence>
<reference evidence="3" key="1">
    <citation type="journal article" date="2019" name="Int. J. Syst. Evol. Microbiol.">
        <title>The Global Catalogue of Microorganisms (GCM) 10K type strain sequencing project: providing services to taxonomists for standard genome sequencing and annotation.</title>
        <authorList>
            <consortium name="The Broad Institute Genomics Platform"/>
            <consortium name="The Broad Institute Genome Sequencing Center for Infectious Disease"/>
            <person name="Wu L."/>
            <person name="Ma J."/>
        </authorList>
    </citation>
    <scope>NUCLEOTIDE SEQUENCE [LARGE SCALE GENOMIC DNA]</scope>
    <source>
        <strain evidence="3">JCM 9377</strain>
    </source>
</reference>
<gene>
    <name evidence="2" type="ORF">GCM10010468_72100</name>
</gene>
<accession>A0ABP6QNB5</accession>
<keyword evidence="1" id="KW-1133">Transmembrane helix</keyword>
<dbReference type="Pfam" id="PF20444">
    <property type="entry name" value="DUF6703"/>
    <property type="match status" value="1"/>
</dbReference>
<proteinExistence type="predicted"/>
<dbReference type="InterPro" id="IPR046549">
    <property type="entry name" value="DUF6703"/>
</dbReference>
<dbReference type="EMBL" id="BAAAUV010000032">
    <property type="protein sequence ID" value="GAA3237297.1"/>
    <property type="molecule type" value="Genomic_DNA"/>
</dbReference>
<feature type="transmembrane region" description="Helical" evidence="1">
    <location>
        <begin position="44"/>
        <end position="61"/>
    </location>
</feature>
<evidence type="ECO:0000313" key="3">
    <source>
        <dbReference type="Proteomes" id="UP001501237"/>
    </source>
</evidence>
<keyword evidence="1" id="KW-0472">Membrane</keyword>
<keyword evidence="3" id="KW-1185">Reference proteome</keyword>
<dbReference type="Proteomes" id="UP001501237">
    <property type="component" value="Unassembled WGS sequence"/>
</dbReference>
<feature type="transmembrane region" description="Helical" evidence="1">
    <location>
        <begin position="21"/>
        <end position="38"/>
    </location>
</feature>
<evidence type="ECO:0000313" key="2">
    <source>
        <dbReference type="EMBL" id="GAA3237297.1"/>
    </source>
</evidence>
<organism evidence="2 3">
    <name type="scientific">Actinocorallia longicatena</name>
    <dbReference type="NCBI Taxonomy" id="111803"/>
    <lineage>
        <taxon>Bacteria</taxon>
        <taxon>Bacillati</taxon>
        <taxon>Actinomycetota</taxon>
        <taxon>Actinomycetes</taxon>
        <taxon>Streptosporangiales</taxon>
        <taxon>Thermomonosporaceae</taxon>
        <taxon>Actinocorallia</taxon>
    </lineage>
</organism>
<protein>
    <submittedName>
        <fullName evidence="2">Uncharacterized protein</fullName>
    </submittedName>
</protein>
<comment type="caution">
    <text evidence="2">The sequence shown here is derived from an EMBL/GenBank/DDBJ whole genome shotgun (WGS) entry which is preliminary data.</text>
</comment>
<feature type="transmembrane region" description="Helical" evidence="1">
    <location>
        <begin position="73"/>
        <end position="90"/>
    </location>
</feature>